<evidence type="ECO:0008006" key="4">
    <source>
        <dbReference type="Google" id="ProtNLM"/>
    </source>
</evidence>
<feature type="region of interest" description="Disordered" evidence="1">
    <location>
        <begin position="1"/>
        <end position="93"/>
    </location>
</feature>
<dbReference type="InterPro" id="IPR036397">
    <property type="entry name" value="RNaseH_sf"/>
</dbReference>
<evidence type="ECO:0000313" key="2">
    <source>
        <dbReference type="EMBL" id="CAK5268655.1"/>
    </source>
</evidence>
<dbReference type="Proteomes" id="UP001295794">
    <property type="component" value="Unassembled WGS sequence"/>
</dbReference>
<evidence type="ECO:0000313" key="3">
    <source>
        <dbReference type="Proteomes" id="UP001295794"/>
    </source>
</evidence>
<feature type="compositionally biased region" description="Polar residues" evidence="1">
    <location>
        <begin position="76"/>
        <end position="93"/>
    </location>
</feature>
<organism evidence="2 3">
    <name type="scientific">Mycena citricolor</name>
    <dbReference type="NCBI Taxonomy" id="2018698"/>
    <lineage>
        <taxon>Eukaryota</taxon>
        <taxon>Fungi</taxon>
        <taxon>Dikarya</taxon>
        <taxon>Basidiomycota</taxon>
        <taxon>Agaricomycotina</taxon>
        <taxon>Agaricomycetes</taxon>
        <taxon>Agaricomycetidae</taxon>
        <taxon>Agaricales</taxon>
        <taxon>Marasmiineae</taxon>
        <taxon>Mycenaceae</taxon>
        <taxon>Mycena</taxon>
    </lineage>
</organism>
<protein>
    <recommendedName>
        <fullName evidence="4">3'-5' exonuclease domain-containing protein</fullName>
    </recommendedName>
</protein>
<name>A0AAD2H5X1_9AGAR</name>
<accession>A0AAD2H5X1</accession>
<dbReference type="InterPro" id="IPR012337">
    <property type="entry name" value="RNaseH-like_sf"/>
</dbReference>
<reference evidence="2" key="1">
    <citation type="submission" date="2023-11" db="EMBL/GenBank/DDBJ databases">
        <authorList>
            <person name="De Vega J J."/>
            <person name="De Vega J J."/>
        </authorList>
    </citation>
    <scope>NUCLEOTIDE SEQUENCE</scope>
</reference>
<gene>
    <name evidence="2" type="ORF">MYCIT1_LOCUS11942</name>
</gene>
<dbReference type="GO" id="GO:0003676">
    <property type="term" value="F:nucleic acid binding"/>
    <property type="evidence" value="ECO:0007669"/>
    <property type="project" value="InterPro"/>
</dbReference>
<dbReference type="EMBL" id="CAVNYO010000138">
    <property type="protein sequence ID" value="CAK5268655.1"/>
    <property type="molecule type" value="Genomic_DNA"/>
</dbReference>
<comment type="caution">
    <text evidence="2">The sequence shown here is derived from an EMBL/GenBank/DDBJ whole genome shotgun (WGS) entry which is preliminary data.</text>
</comment>
<keyword evidence="3" id="KW-1185">Reference proteome</keyword>
<sequence length="1581" mass="175185">MPSPKPPESQKKKPGRGGPRPGAGRPRKEPQPGQGQHKPRKKTQTSQAHQLAPGAAIPAFFQPRDISRPVPLGTHSPFTTPSASTSRGPVQDPQASFWSGVRAAAGAAAAIRTENGNEAPMLTDSDLRSLQEGLEFIEGNDEHADILARREQDSQESMVDEIFERDGEMDSVAVLEAETRDSEAANGSIHEQHHYGLRKRIVDEIRVHGMPLCYKRGQLFDRPVHPIFAMQRNATLGLATGLDPSPLYLCKTFLWLPSYLPGHPDRFLCKCGGYLSSNGYNDNPIARRVRSMPNDFFILTNRYTCDKRRNGSPGCGQNIQGTDPHIIGQLPRFVQAAFPAYLSARGAISKLVMRQMSNTFAARFGPAPFSDLFSDIQHRAHADNEMIYLSAANFYGVKPMEPFSGFDDRTRYAGSLPSVGYLKALFTDYISAHRIFIDRFIASLPLTIAKADHTFDFLKHMGGVKGSRIFTAAYTILNEFEEVRAHSLTLTKSLSFVDEMYSCLLQGLTDCQNAVTQILYTDSPQLERSFHEKINSALRDDVSAVTDWTDLPAFERTLTILPQTLSDSIIIESTANEVLQSLIAPSTTSSSWAIIIDAQANEHENGMRIDYVQLRTHDRILIFQLSDYDHRTQFPPSLLAILTNPSIIKVGYCVRQSLQQVAAVFLLADIESLLKSRTTPFLDLGKLARLKGVVNDHNASLHALAGTVLKRSFTPSQIGIGVSDMIDCQWQIFTALHGKDAVGLPLTPEQVTSHGTLVTLVLGCKPVAEGYIVGQHPGYLNAAMDLQGSSKQINITASRSLIHITKILTPGAILNLHKQTIEWIVAHGQQAVVTTSQLRLHGQSDPVPIRPPTSLLGIPAPPNPLVEYPEFVPHVPANSLSGDSDDVMEWDTDDEDAEDELGQYGQFTYNSIPLQEPVQMEINESMTPAKLINNFNTGVRFLNRACNEPDLPSRVLDDGLHFMDRLLRLLSKKNSAFKAFAHDFSEAIFIRDQADEAAVRAVLEKYGIDWEYAKRAKASILNRRIRRIIPPRKILVIRLDKLFDAYADLTCSTKSGSGPFFTAEARDMWKNLRSTAQQGYLSDPPLIPLYYLMGKDRDGLNLYRTVRGTNSIEGGFHMAVRRIFGSLRASPELAECLLINWILRRNVKVGFHNRTGKKYRGHFALWDRDEIVELAALVGVKPSFPLPRVLSTRIATTETIGILPISQTLAEKLDMVTLPRPRITGVPHHRDTPVNILTHLSTKPTNQYRYLQLRQLTLSPVLPVHTRKEYSVFKAHIDSLAFRKGDGSYPVHERYRNVDFEKFAKFWNSLVAAQSPTILDSNQRLYYKIPSQLEAHHKNVIARSSELATLAIGGNFAARRPFLEMLENTAAMSAPGAITFPPTEDADLWDGELDTSIGGYYSETSFNPTAGVPESDAYDPELDFSDIRSAPFVVIQESGVQPDLPSPGPSTHAATAPAPMLPPANTTPRAHESHPMTSASSMPIQQTTLPAVRYHPYGGQTTMPEGGSGVDRCAVCTNDFCPRRWICPGKGNRKNCRCSHPPVVPPGRKVRTPEAVIEEAIRQGPEAIIAARAAAQGRRRK</sequence>
<proteinExistence type="predicted"/>
<dbReference type="SUPFAM" id="SSF53098">
    <property type="entry name" value="Ribonuclease H-like"/>
    <property type="match status" value="1"/>
</dbReference>
<feature type="compositionally biased region" description="Low complexity" evidence="1">
    <location>
        <begin position="1451"/>
        <end position="1468"/>
    </location>
</feature>
<evidence type="ECO:0000256" key="1">
    <source>
        <dbReference type="SAM" id="MobiDB-lite"/>
    </source>
</evidence>
<feature type="region of interest" description="Disordered" evidence="1">
    <location>
        <begin position="1439"/>
        <end position="1482"/>
    </location>
</feature>
<dbReference type="Gene3D" id="3.30.420.10">
    <property type="entry name" value="Ribonuclease H-like superfamily/Ribonuclease H"/>
    <property type="match status" value="1"/>
</dbReference>